<evidence type="ECO:0000256" key="2">
    <source>
        <dbReference type="SAM" id="SignalP"/>
    </source>
</evidence>
<feature type="signal peptide" evidence="2">
    <location>
        <begin position="1"/>
        <end position="35"/>
    </location>
</feature>
<evidence type="ECO:0000259" key="3">
    <source>
        <dbReference type="PROSITE" id="PS52045"/>
    </source>
</evidence>
<organism evidence="4 5">
    <name type="scientific">Xanthomonas graminis pv. graminis</name>
    <dbReference type="NCBI Taxonomy" id="134874"/>
    <lineage>
        <taxon>Bacteria</taxon>
        <taxon>Pseudomonadati</taxon>
        <taxon>Pseudomonadota</taxon>
        <taxon>Gammaproteobacteria</taxon>
        <taxon>Lysobacterales</taxon>
        <taxon>Lysobacteraceae</taxon>
        <taxon>Xanthomonas</taxon>
        <taxon>Xanthomonas translucens group</taxon>
        <taxon>Xanthomonas graminis</taxon>
    </lineage>
</organism>
<evidence type="ECO:0000313" key="4">
    <source>
        <dbReference type="EMBL" id="SBV88608.1"/>
    </source>
</evidence>
<dbReference type="Proteomes" id="UP000184997">
    <property type="component" value="Unassembled WGS sequence"/>
</dbReference>
<evidence type="ECO:0000313" key="5">
    <source>
        <dbReference type="Proteomes" id="UP000184997"/>
    </source>
</evidence>
<dbReference type="PROSITE" id="PS52045">
    <property type="entry name" value="NEPROSIN_PEP_CD"/>
    <property type="match status" value="1"/>
</dbReference>
<dbReference type="RefSeq" id="WP_009608812.1">
    <property type="nucleotide sequence ID" value="NZ_CP076253.1"/>
</dbReference>
<name>A0A1M4JA85_9XANT</name>
<dbReference type="PANTHER" id="PTHR31589">
    <property type="entry name" value="PROTEIN, PUTATIVE (DUF239)-RELATED-RELATED"/>
    <property type="match status" value="1"/>
</dbReference>
<sequence length="497" mass="52528">MSVMCAVGSSKCRVCIGACLAALALVAAGMPHGMAAALDAAAEREVDRVMPALRAAPAVPQVGLAQAADVRVQQGTADPGFPRVTEEFARFRQRDAAFPFERLPATAKVADRAAFAQMQRYLYNRYNGVTVMRTLRSDGHAFDCIPLSQQPGLRGVDRVAPPPPSTGPSGSGARKPPRAAENAACNEGTVPLERIGIEELAKASSLRDFLAKRPAHGGRASMAPEAAASDGHYYASVFADTEDSPIGGAGADISLWSPTFRSSNDYMSISQIWLFGESASRQQQTLEVGWQLRPSYRDWGNKSITFIYSTQDGYNATGCHNLECGDFVQIVSGNVLGTPYAANRYSASNGEQTLLSVEYQRDSGGNWWLALDGTWIGYYKAALYSGDLATGNSAIVLSAGGEILANDHTPSTPMGSGAFAATGYRNAAFQANHFYRDASLAAHAVTRLSTYSINRPGCYTLALAGMSGPAKPGVSAIGLAPEMRSGGFYFGGPGCAQ</sequence>
<keyword evidence="2" id="KW-0732">Signal</keyword>
<gene>
    <name evidence="4" type="ORF">XTGNCPPB3709_2554</name>
</gene>
<dbReference type="Pfam" id="PF03080">
    <property type="entry name" value="Neprosin"/>
    <property type="match status" value="1"/>
</dbReference>
<proteinExistence type="predicted"/>
<dbReference type="InterPro" id="IPR053168">
    <property type="entry name" value="Glutamic_endopeptidase"/>
</dbReference>
<dbReference type="InterPro" id="IPR004314">
    <property type="entry name" value="Neprosin"/>
</dbReference>
<feature type="region of interest" description="Disordered" evidence="1">
    <location>
        <begin position="153"/>
        <end position="187"/>
    </location>
</feature>
<accession>A0A1M4JA85</accession>
<evidence type="ECO:0000256" key="1">
    <source>
        <dbReference type="SAM" id="MobiDB-lite"/>
    </source>
</evidence>
<reference evidence="5" key="1">
    <citation type="submission" date="2016-07" db="EMBL/GenBank/DDBJ databases">
        <authorList>
            <person name="Florea S."/>
            <person name="Webb J.S."/>
            <person name="Jaromczyk J."/>
            <person name="Schardl C.L."/>
        </authorList>
    </citation>
    <scope>NUCLEOTIDE SEQUENCE [LARGE SCALE GENOMIC DNA]</scope>
</reference>
<feature type="domain" description="Neprosin PEP catalytic" evidence="3">
    <location>
        <begin position="226"/>
        <end position="496"/>
    </location>
</feature>
<dbReference type="EMBL" id="FLUK01000204">
    <property type="protein sequence ID" value="SBV88608.1"/>
    <property type="molecule type" value="Genomic_DNA"/>
</dbReference>
<dbReference type="PANTHER" id="PTHR31589:SF223">
    <property type="entry name" value="PROTEIN, PUTATIVE (DUF239)-RELATED"/>
    <property type="match status" value="1"/>
</dbReference>
<dbReference type="AlphaFoldDB" id="A0A1M4JA85"/>
<feature type="chain" id="PRO_5010166217" evidence="2">
    <location>
        <begin position="36"/>
        <end position="497"/>
    </location>
</feature>
<protein>
    <submittedName>
        <fullName evidence="4">Putative secreted protein</fullName>
    </submittedName>
</protein>